<evidence type="ECO:0000313" key="1">
    <source>
        <dbReference type="EMBL" id="OAQ20609.1"/>
    </source>
</evidence>
<organism evidence="1 2">
    <name type="scientific">Thermosulfurimonas dismutans</name>
    <dbReference type="NCBI Taxonomy" id="999894"/>
    <lineage>
        <taxon>Bacteria</taxon>
        <taxon>Pseudomonadati</taxon>
        <taxon>Thermodesulfobacteriota</taxon>
        <taxon>Thermodesulfobacteria</taxon>
        <taxon>Thermodesulfobacteriales</taxon>
        <taxon>Thermodesulfobacteriaceae</taxon>
        <taxon>Thermosulfurimonas</taxon>
    </lineage>
</organism>
<comment type="caution">
    <text evidence="1">The sequence shown here is derived from an EMBL/GenBank/DDBJ whole genome shotgun (WGS) entry which is preliminary data.</text>
</comment>
<sequence>MAPRQLLINIFITFEIPLGKVSLAVIEETGRQSLKESGRLMIKTLLEALQERLSFMLQALHPERFVKNGRHGRLRTFKTSFGKVQVVNHQILDKQSRKSLRLLPLAVDFRSGRRFSPGALRLATRLSVLTSFRQAAREASYEMGLEVPSHATVHRNFREIFAFSEVFTKGRKFRHLMVDTMKVRLQSGRGRDAGWGDVRVVLAAERGEGPWIPVGFFVNRSWEEVRRELERVIDYEEVEVLISDGEPGIEALLREGMRHQRCVWHGWRDLSFVLYQDGFRGLENRDLVDLLSEIPLFRLKTKDRPGIREKVEGILEESRRLWEELLEVFDREVYPRAHSYLKRLGENLFIFLEYFLEKGEWIPNVSNMAENVIGRIKLRVRRIGKRWSERGLIALFRAMARRIFGVESWEAFEERLLGAGIRPKLVALEVKYHWRWPITPL</sequence>
<dbReference type="OrthoDB" id="9852719at2"/>
<name>A0A179D4F9_9BACT</name>
<dbReference type="Proteomes" id="UP000078390">
    <property type="component" value="Unassembled WGS sequence"/>
</dbReference>
<evidence type="ECO:0000313" key="2">
    <source>
        <dbReference type="Proteomes" id="UP000078390"/>
    </source>
</evidence>
<proteinExistence type="predicted"/>
<accession>A0A179D4F9</accession>
<evidence type="ECO:0008006" key="3">
    <source>
        <dbReference type="Google" id="ProtNLM"/>
    </source>
</evidence>
<gene>
    <name evidence="1" type="ORF">TDIS_1224</name>
</gene>
<dbReference type="RefSeq" id="WP_068670388.1">
    <property type="nucleotide sequence ID" value="NZ_LWLG01000008.1"/>
</dbReference>
<dbReference type="EMBL" id="LWLG01000008">
    <property type="protein sequence ID" value="OAQ20609.1"/>
    <property type="molecule type" value="Genomic_DNA"/>
</dbReference>
<protein>
    <recommendedName>
        <fullName evidence="3">Mutator family transposase</fullName>
    </recommendedName>
</protein>
<keyword evidence="2" id="KW-1185">Reference proteome</keyword>
<dbReference type="AlphaFoldDB" id="A0A179D4F9"/>
<reference evidence="1 2" key="1">
    <citation type="submission" date="2016-04" db="EMBL/GenBank/DDBJ databases">
        <title>Genome analysis of Thermosulfurimonas dismutans, the first thermophilic sulfur-disproportionating bacterium of the phylum Thermodesulfobacteria.</title>
        <authorList>
            <person name="Mardanov A.V."/>
            <person name="Beletsky A.V."/>
            <person name="Kadnikov V.V."/>
            <person name="Slobodkin A.I."/>
            <person name="Ravin N.V."/>
        </authorList>
    </citation>
    <scope>NUCLEOTIDE SEQUENCE [LARGE SCALE GENOMIC DNA]</scope>
    <source>
        <strain evidence="1 2">S95</strain>
    </source>
</reference>